<dbReference type="Proteomes" id="UP000076407">
    <property type="component" value="Unassembled WGS sequence"/>
</dbReference>
<dbReference type="EnsemblMetazoa" id="AQUA014612-RA">
    <property type="protein sequence ID" value="AQUA014612-PA"/>
    <property type="gene ID" value="AQUA014612"/>
</dbReference>
<dbReference type="AlphaFoldDB" id="A0A182XRZ4"/>
<keyword evidence="2" id="KW-1185">Reference proteome</keyword>
<evidence type="ECO:0000313" key="1">
    <source>
        <dbReference type="EnsemblMetazoa" id="AQUA014612-PA"/>
    </source>
</evidence>
<evidence type="ECO:0000313" key="2">
    <source>
        <dbReference type="Proteomes" id="UP000076407"/>
    </source>
</evidence>
<sequence length="36" mass="4172">MDSVCNIRQLSVAFHRTRSLGSSYCSAPFWAFFWLS</sequence>
<dbReference type="VEuPathDB" id="VectorBase:AQUA014612"/>
<reference evidence="1" key="1">
    <citation type="submission" date="2020-05" db="UniProtKB">
        <authorList>
            <consortium name="EnsemblMetazoa"/>
        </authorList>
    </citation>
    <scope>IDENTIFICATION</scope>
    <source>
        <strain evidence="1">SANGQUA</strain>
    </source>
</reference>
<proteinExistence type="predicted"/>
<protein>
    <submittedName>
        <fullName evidence="1">Uncharacterized protein</fullName>
    </submittedName>
</protein>
<organism evidence="1 2">
    <name type="scientific">Anopheles quadriannulatus</name>
    <name type="common">Mosquito</name>
    <dbReference type="NCBI Taxonomy" id="34691"/>
    <lineage>
        <taxon>Eukaryota</taxon>
        <taxon>Metazoa</taxon>
        <taxon>Ecdysozoa</taxon>
        <taxon>Arthropoda</taxon>
        <taxon>Hexapoda</taxon>
        <taxon>Insecta</taxon>
        <taxon>Pterygota</taxon>
        <taxon>Neoptera</taxon>
        <taxon>Endopterygota</taxon>
        <taxon>Diptera</taxon>
        <taxon>Nematocera</taxon>
        <taxon>Culicoidea</taxon>
        <taxon>Culicidae</taxon>
        <taxon>Anophelinae</taxon>
        <taxon>Anopheles</taxon>
    </lineage>
</organism>
<name>A0A182XRZ4_ANOQN</name>
<accession>A0A182XRZ4</accession>